<feature type="compositionally biased region" description="Acidic residues" evidence="1">
    <location>
        <begin position="108"/>
        <end position="119"/>
    </location>
</feature>
<comment type="caution">
    <text evidence="2">The sequence shown here is derived from an EMBL/GenBank/DDBJ whole genome shotgun (WGS) entry which is preliminary data.</text>
</comment>
<keyword evidence="3" id="KW-1185">Reference proteome</keyword>
<evidence type="ECO:0000256" key="1">
    <source>
        <dbReference type="SAM" id="MobiDB-lite"/>
    </source>
</evidence>
<feature type="region of interest" description="Disordered" evidence="1">
    <location>
        <begin position="29"/>
        <end position="134"/>
    </location>
</feature>
<evidence type="ECO:0000313" key="3">
    <source>
        <dbReference type="Proteomes" id="UP001562425"/>
    </source>
</evidence>
<dbReference type="Proteomes" id="UP001562425">
    <property type="component" value="Unassembled WGS sequence"/>
</dbReference>
<proteinExistence type="predicted"/>
<dbReference type="AlphaFoldDB" id="A0ABD1DDB8"/>
<accession>A0ABD1DDB8</accession>
<gene>
    <name evidence="2" type="ORF">pipiens_009595</name>
</gene>
<feature type="compositionally biased region" description="Basic and acidic residues" evidence="1">
    <location>
        <begin position="60"/>
        <end position="74"/>
    </location>
</feature>
<name>A0ABD1DDB8_CULPP</name>
<protein>
    <submittedName>
        <fullName evidence="2">Uncharacterized protein</fullName>
    </submittedName>
</protein>
<sequence>MIRCPYLHEMHERLLGPTPRRAIAITTTTTTTTSAKNAFPPLAKPENTNLDQHFNGGSPMDRESDCLLESRPDSRQIGTMVKLNPDGFGSHTTPTHHKTPLVPCNGTTDDDDDDDDCDEHDAFGSTVTDSDDAGIHLRSHIRKIIEGRKPKNAK</sequence>
<reference evidence="2 3" key="1">
    <citation type="submission" date="2024-05" db="EMBL/GenBank/DDBJ databases">
        <title>Culex pipiens pipiens assembly and annotation.</title>
        <authorList>
            <person name="Alout H."/>
            <person name="Durand T."/>
        </authorList>
    </citation>
    <scope>NUCLEOTIDE SEQUENCE [LARGE SCALE GENOMIC DNA]</scope>
    <source>
        <strain evidence="2">HA-2024</strain>
        <tissue evidence="2">Whole body</tissue>
    </source>
</reference>
<organism evidence="2 3">
    <name type="scientific">Culex pipiens pipiens</name>
    <name type="common">Northern house mosquito</name>
    <dbReference type="NCBI Taxonomy" id="38569"/>
    <lineage>
        <taxon>Eukaryota</taxon>
        <taxon>Metazoa</taxon>
        <taxon>Ecdysozoa</taxon>
        <taxon>Arthropoda</taxon>
        <taxon>Hexapoda</taxon>
        <taxon>Insecta</taxon>
        <taxon>Pterygota</taxon>
        <taxon>Neoptera</taxon>
        <taxon>Endopterygota</taxon>
        <taxon>Diptera</taxon>
        <taxon>Nematocera</taxon>
        <taxon>Culicoidea</taxon>
        <taxon>Culicidae</taxon>
        <taxon>Culicinae</taxon>
        <taxon>Culicini</taxon>
        <taxon>Culex</taxon>
        <taxon>Culex</taxon>
    </lineage>
</organism>
<dbReference type="EMBL" id="JBEHCU010006193">
    <property type="protein sequence ID" value="KAL1397660.1"/>
    <property type="molecule type" value="Genomic_DNA"/>
</dbReference>
<evidence type="ECO:0000313" key="2">
    <source>
        <dbReference type="EMBL" id="KAL1397660.1"/>
    </source>
</evidence>